<dbReference type="InterPro" id="IPR000953">
    <property type="entry name" value="Chromo/chromo_shadow_dom"/>
</dbReference>
<dbReference type="SUPFAM" id="SSF54160">
    <property type="entry name" value="Chromo domain-like"/>
    <property type="match status" value="1"/>
</dbReference>
<accession>A0AAQ3RID8</accession>
<keyword evidence="5" id="KW-0378">Hydrolase</keyword>
<keyword evidence="4" id="KW-0255">Endonuclease</keyword>
<feature type="region of interest" description="Disordered" evidence="7">
    <location>
        <begin position="1"/>
        <end position="36"/>
    </location>
</feature>
<name>A0AAQ3RID8_VIGMU</name>
<evidence type="ECO:0000256" key="3">
    <source>
        <dbReference type="ARBA" id="ARBA00022722"/>
    </source>
</evidence>
<organism evidence="9 10">
    <name type="scientific">Vigna mungo</name>
    <name type="common">Black gram</name>
    <name type="synonym">Phaseolus mungo</name>
    <dbReference type="NCBI Taxonomy" id="3915"/>
    <lineage>
        <taxon>Eukaryota</taxon>
        <taxon>Viridiplantae</taxon>
        <taxon>Streptophyta</taxon>
        <taxon>Embryophyta</taxon>
        <taxon>Tracheophyta</taxon>
        <taxon>Spermatophyta</taxon>
        <taxon>Magnoliopsida</taxon>
        <taxon>eudicotyledons</taxon>
        <taxon>Gunneridae</taxon>
        <taxon>Pentapetalae</taxon>
        <taxon>rosids</taxon>
        <taxon>fabids</taxon>
        <taxon>Fabales</taxon>
        <taxon>Fabaceae</taxon>
        <taxon>Papilionoideae</taxon>
        <taxon>50 kb inversion clade</taxon>
        <taxon>NPAAA clade</taxon>
        <taxon>indigoferoid/millettioid clade</taxon>
        <taxon>Phaseoleae</taxon>
        <taxon>Vigna</taxon>
    </lineage>
</organism>
<dbReference type="SUPFAM" id="SSF56672">
    <property type="entry name" value="DNA/RNA polymerases"/>
    <property type="match status" value="1"/>
</dbReference>
<dbReference type="Proteomes" id="UP001374535">
    <property type="component" value="Chromosome 10"/>
</dbReference>
<dbReference type="InterPro" id="IPR041373">
    <property type="entry name" value="RT_RNaseH"/>
</dbReference>
<dbReference type="GO" id="GO:0004519">
    <property type="term" value="F:endonuclease activity"/>
    <property type="evidence" value="ECO:0007669"/>
    <property type="project" value="UniProtKB-KW"/>
</dbReference>
<evidence type="ECO:0000256" key="5">
    <source>
        <dbReference type="ARBA" id="ARBA00022801"/>
    </source>
</evidence>
<dbReference type="PANTHER" id="PTHR37984:SF5">
    <property type="entry name" value="PROTEIN NYNRIN-LIKE"/>
    <property type="match status" value="1"/>
</dbReference>
<gene>
    <name evidence="9" type="ORF">V8G54_031963</name>
</gene>
<dbReference type="AlphaFoldDB" id="A0AAQ3RID8"/>
<dbReference type="PANTHER" id="PTHR37984">
    <property type="entry name" value="PROTEIN CBG26694"/>
    <property type="match status" value="1"/>
</dbReference>
<dbReference type="Pfam" id="PF17917">
    <property type="entry name" value="RT_RNaseH"/>
    <property type="match status" value="1"/>
</dbReference>
<feature type="compositionally biased region" description="Basic and acidic residues" evidence="7">
    <location>
        <begin position="8"/>
        <end position="27"/>
    </location>
</feature>
<protein>
    <recommendedName>
        <fullName evidence="8">Chromo domain-containing protein</fullName>
    </recommendedName>
</protein>
<dbReference type="Gene3D" id="1.10.340.70">
    <property type="match status" value="1"/>
</dbReference>
<sequence length="681" mass="78302">MLYGTECSKVKSDQERHIRYKRDRNESDTENFQEAQMKDGKISPKFVVGAAPSASSPSFTTVTFAQDAIEYLGHVISGAGVSAEPKKIEAMWKWPNPKDATALLGVLGLTGYYRRFVQDYEKISKPLTQLLRKNTFQWTEEAQQAFTILEEAVPRLPTLAIPDFSKPFVVETDASRDWALSLLESSLVRRAQNKSVYERELMVVVQAVHKWKHYLLGAHFMIVTDQKSLKFLTEQKLLTEEQFKWASKLIGFDFEIRHRPGRENIVADALSRFAYFSNISILLSQKWEGWEEEICWLTLMPILFLRLEKEDCTTKVNVLSTNSSKIPTIIKELHETPIGGHSGSFRTLTRVADVLYWEGMRKDIKTCAMQCEVTTTPTNSNTSLVRHLHGFYWRSTKSKGKRHHLCGGGQIHEVSHPYSAMMEVAQLFVKEVVRLHGFPSSIQGLSPTIRKPNGGCELLSRDQFKVHYRHSTKQWPTRLPWVEFWFNTNYNASSQMTTFKALYGCDPPLILQGTTIPSKAARDEILKELKENLCKAQEKNKLQDNKHRRAVVYNESDWNELGRLLTNYSLPEHNHIHPIFHVSLLKPARSSEPSPQPLPPMLSEEYMLEVTPEKLLDTQKNAAGEMEALPKWQQLPESEYSWESAAVISTEFPDFHLEDKVKLQGWGIDRFSSKFYTRRNK</sequence>
<dbReference type="InterPro" id="IPR050951">
    <property type="entry name" value="Retrovirus_Pol_polyprotein"/>
</dbReference>
<dbReference type="InterPro" id="IPR043502">
    <property type="entry name" value="DNA/RNA_pol_sf"/>
</dbReference>
<proteinExistence type="predicted"/>
<dbReference type="CDD" id="cd09274">
    <property type="entry name" value="RNase_HI_RT_Ty3"/>
    <property type="match status" value="1"/>
</dbReference>
<evidence type="ECO:0000313" key="9">
    <source>
        <dbReference type="EMBL" id="WVY92875.1"/>
    </source>
</evidence>
<dbReference type="GO" id="GO:0003964">
    <property type="term" value="F:RNA-directed DNA polymerase activity"/>
    <property type="evidence" value="ECO:0007669"/>
    <property type="project" value="UniProtKB-KW"/>
</dbReference>
<feature type="domain" description="Chromo" evidence="8">
    <location>
        <begin position="610"/>
        <end position="681"/>
    </location>
</feature>
<dbReference type="InterPro" id="IPR041588">
    <property type="entry name" value="Integrase_H2C2"/>
</dbReference>
<evidence type="ECO:0000256" key="1">
    <source>
        <dbReference type="ARBA" id="ARBA00022679"/>
    </source>
</evidence>
<dbReference type="EMBL" id="CP144691">
    <property type="protein sequence ID" value="WVY92875.1"/>
    <property type="molecule type" value="Genomic_DNA"/>
</dbReference>
<keyword evidence="10" id="KW-1185">Reference proteome</keyword>
<evidence type="ECO:0000256" key="6">
    <source>
        <dbReference type="ARBA" id="ARBA00022918"/>
    </source>
</evidence>
<dbReference type="PROSITE" id="PS50013">
    <property type="entry name" value="CHROMO_2"/>
    <property type="match status" value="1"/>
</dbReference>
<dbReference type="InterPro" id="IPR043128">
    <property type="entry name" value="Rev_trsase/Diguanyl_cyclase"/>
</dbReference>
<dbReference type="FunFam" id="3.30.70.270:FF:000020">
    <property type="entry name" value="Transposon Tf2-6 polyprotein-like Protein"/>
    <property type="match status" value="1"/>
</dbReference>
<keyword evidence="2" id="KW-0548">Nucleotidyltransferase</keyword>
<evidence type="ECO:0000256" key="4">
    <source>
        <dbReference type="ARBA" id="ARBA00022759"/>
    </source>
</evidence>
<keyword evidence="1" id="KW-0808">Transferase</keyword>
<reference evidence="9 10" key="1">
    <citation type="journal article" date="2023" name="Life. Sci Alliance">
        <title>Evolutionary insights into 3D genome organization and epigenetic landscape of Vigna mungo.</title>
        <authorList>
            <person name="Junaid A."/>
            <person name="Singh B."/>
            <person name="Bhatia S."/>
        </authorList>
    </citation>
    <scope>NUCLEOTIDE SEQUENCE [LARGE SCALE GENOMIC DNA]</scope>
    <source>
        <strain evidence="9">Urdbean</strain>
    </source>
</reference>
<dbReference type="Gene3D" id="3.30.70.270">
    <property type="match status" value="1"/>
</dbReference>
<keyword evidence="3" id="KW-0540">Nuclease</keyword>
<evidence type="ECO:0000313" key="10">
    <source>
        <dbReference type="Proteomes" id="UP001374535"/>
    </source>
</evidence>
<dbReference type="InterPro" id="IPR036397">
    <property type="entry name" value="RNaseH_sf"/>
</dbReference>
<dbReference type="InterPro" id="IPR016197">
    <property type="entry name" value="Chromo-like_dom_sf"/>
</dbReference>
<dbReference type="Gene3D" id="3.30.420.10">
    <property type="entry name" value="Ribonuclease H-like superfamily/Ribonuclease H"/>
    <property type="match status" value="1"/>
</dbReference>
<evidence type="ECO:0000256" key="2">
    <source>
        <dbReference type="ARBA" id="ARBA00022695"/>
    </source>
</evidence>
<evidence type="ECO:0000259" key="8">
    <source>
        <dbReference type="PROSITE" id="PS50013"/>
    </source>
</evidence>
<keyword evidence="6" id="KW-0695">RNA-directed DNA polymerase</keyword>
<evidence type="ECO:0000256" key="7">
    <source>
        <dbReference type="SAM" id="MobiDB-lite"/>
    </source>
</evidence>
<dbReference type="GO" id="GO:0003676">
    <property type="term" value="F:nucleic acid binding"/>
    <property type="evidence" value="ECO:0007669"/>
    <property type="project" value="InterPro"/>
</dbReference>
<dbReference type="Pfam" id="PF17921">
    <property type="entry name" value="Integrase_H2C2"/>
    <property type="match status" value="1"/>
</dbReference>
<dbReference type="GO" id="GO:0016787">
    <property type="term" value="F:hydrolase activity"/>
    <property type="evidence" value="ECO:0007669"/>
    <property type="project" value="UniProtKB-KW"/>
</dbReference>